<accession>A0ABT2U8W7</accession>
<evidence type="ECO:0000256" key="3">
    <source>
        <dbReference type="ARBA" id="ARBA00022475"/>
    </source>
</evidence>
<dbReference type="Pfam" id="PF00528">
    <property type="entry name" value="BPD_transp_1"/>
    <property type="match status" value="1"/>
</dbReference>
<feature type="transmembrane region" description="Helical" evidence="7">
    <location>
        <begin position="137"/>
        <end position="155"/>
    </location>
</feature>
<dbReference type="Proteomes" id="UP001652445">
    <property type="component" value="Unassembled WGS sequence"/>
</dbReference>
<proteinExistence type="inferred from homology"/>
<keyword evidence="10" id="KW-1185">Reference proteome</keyword>
<protein>
    <submittedName>
        <fullName evidence="9">Carbohydrate ABC transporter permease</fullName>
    </submittedName>
</protein>
<feature type="transmembrane region" description="Helical" evidence="7">
    <location>
        <begin position="176"/>
        <end position="198"/>
    </location>
</feature>
<comment type="subcellular location">
    <subcellularLocation>
        <location evidence="1 7">Cell membrane</location>
        <topology evidence="1 7">Multi-pass membrane protein</topology>
    </subcellularLocation>
</comment>
<comment type="caution">
    <text evidence="9">The sequence shown here is derived from an EMBL/GenBank/DDBJ whole genome shotgun (WGS) entry which is preliminary data.</text>
</comment>
<evidence type="ECO:0000256" key="1">
    <source>
        <dbReference type="ARBA" id="ARBA00004651"/>
    </source>
</evidence>
<evidence type="ECO:0000259" key="8">
    <source>
        <dbReference type="PROSITE" id="PS50928"/>
    </source>
</evidence>
<evidence type="ECO:0000256" key="4">
    <source>
        <dbReference type="ARBA" id="ARBA00022692"/>
    </source>
</evidence>
<keyword evidence="4 7" id="KW-0812">Transmembrane</keyword>
<dbReference type="Gene3D" id="1.10.3720.10">
    <property type="entry name" value="MetI-like"/>
    <property type="match status" value="1"/>
</dbReference>
<dbReference type="PANTHER" id="PTHR43744">
    <property type="entry name" value="ABC TRANSPORTER PERMEASE PROTEIN MG189-RELATED-RELATED"/>
    <property type="match status" value="1"/>
</dbReference>
<dbReference type="InterPro" id="IPR035906">
    <property type="entry name" value="MetI-like_sf"/>
</dbReference>
<reference evidence="9 10" key="1">
    <citation type="submission" date="2022-09" db="EMBL/GenBank/DDBJ databases">
        <authorList>
            <person name="Han X.L."/>
            <person name="Wang Q."/>
            <person name="Lu T."/>
        </authorList>
    </citation>
    <scope>NUCLEOTIDE SEQUENCE [LARGE SCALE GENOMIC DNA]</scope>
    <source>
        <strain evidence="9 10">WQ 127069</strain>
    </source>
</reference>
<evidence type="ECO:0000256" key="7">
    <source>
        <dbReference type="RuleBase" id="RU363032"/>
    </source>
</evidence>
<evidence type="ECO:0000313" key="9">
    <source>
        <dbReference type="EMBL" id="MCU6791074.1"/>
    </source>
</evidence>
<feature type="transmembrane region" description="Helical" evidence="7">
    <location>
        <begin position="103"/>
        <end position="125"/>
    </location>
</feature>
<dbReference type="SUPFAM" id="SSF161098">
    <property type="entry name" value="MetI-like"/>
    <property type="match status" value="1"/>
</dbReference>
<evidence type="ECO:0000313" key="10">
    <source>
        <dbReference type="Proteomes" id="UP001652445"/>
    </source>
</evidence>
<dbReference type="InterPro" id="IPR000515">
    <property type="entry name" value="MetI-like"/>
</dbReference>
<feature type="domain" description="ABC transmembrane type-1" evidence="8">
    <location>
        <begin position="68"/>
        <end position="269"/>
    </location>
</feature>
<dbReference type="PROSITE" id="PS50928">
    <property type="entry name" value="ABC_TM1"/>
    <property type="match status" value="1"/>
</dbReference>
<dbReference type="EMBL" id="JAOQIO010000007">
    <property type="protein sequence ID" value="MCU6791074.1"/>
    <property type="molecule type" value="Genomic_DNA"/>
</dbReference>
<gene>
    <name evidence="9" type="ORF">OB236_02920</name>
</gene>
<evidence type="ECO:0000256" key="6">
    <source>
        <dbReference type="ARBA" id="ARBA00023136"/>
    </source>
</evidence>
<dbReference type="PROSITE" id="PS51257">
    <property type="entry name" value="PROKAR_LIPOPROTEIN"/>
    <property type="match status" value="1"/>
</dbReference>
<keyword evidence="6 7" id="KW-0472">Membrane</keyword>
<comment type="similarity">
    <text evidence="7">Belongs to the binding-protein-dependent transport system permease family.</text>
</comment>
<sequence length="284" mass="31203">MLKERSWPSLLFDSANLVFLIAAACVSVFPFLFVLVHSFSLQGSLVPSSFSLEAYRYLFSTPTLVRSLLVSIGVTVCGTAFSLALTSLTAYPLSKKNLDGRRGMLFAALFTILFSGGMIPTYFVVKGLGMIDSYSALILPAAVNAFHLIVMKNFFQQLPEGLEESAKIDGCNDFRSFMSVALPLSAPSLATFALFYAVHYWNEYVDAILYINSMEKWPVQVLLRKMIIIAGSSIGDSSDFAQELIPPQSIRMAVIVVSTIPIMLVYPFLQKHFAKGMLLGSVKG</sequence>
<dbReference type="PANTHER" id="PTHR43744:SF9">
    <property type="entry name" value="POLYGALACTURONAN_RHAMNOGALACTURONAN TRANSPORT SYSTEM PERMEASE PROTEIN YTCP"/>
    <property type="match status" value="1"/>
</dbReference>
<name>A0ABT2U8W7_9BACL</name>
<feature type="transmembrane region" description="Helical" evidence="7">
    <location>
        <begin position="67"/>
        <end position="91"/>
    </location>
</feature>
<dbReference type="RefSeq" id="WP_262682637.1">
    <property type="nucleotide sequence ID" value="NZ_JAOQIO010000007.1"/>
</dbReference>
<feature type="transmembrane region" description="Helical" evidence="7">
    <location>
        <begin position="250"/>
        <end position="269"/>
    </location>
</feature>
<dbReference type="CDD" id="cd06261">
    <property type="entry name" value="TM_PBP2"/>
    <property type="match status" value="1"/>
</dbReference>
<keyword evidence="3" id="KW-1003">Cell membrane</keyword>
<keyword evidence="2 7" id="KW-0813">Transport</keyword>
<evidence type="ECO:0000256" key="2">
    <source>
        <dbReference type="ARBA" id="ARBA00022448"/>
    </source>
</evidence>
<keyword evidence="5 7" id="KW-1133">Transmembrane helix</keyword>
<evidence type="ECO:0000256" key="5">
    <source>
        <dbReference type="ARBA" id="ARBA00022989"/>
    </source>
</evidence>
<organism evidence="9 10">
    <name type="scientific">Paenibacillus baimaensis</name>
    <dbReference type="NCBI Taxonomy" id="2982185"/>
    <lineage>
        <taxon>Bacteria</taxon>
        <taxon>Bacillati</taxon>
        <taxon>Bacillota</taxon>
        <taxon>Bacilli</taxon>
        <taxon>Bacillales</taxon>
        <taxon>Paenibacillaceae</taxon>
        <taxon>Paenibacillus</taxon>
    </lineage>
</organism>